<sequence>IITNNSLVCKSIGMIVEMYFPKKIWTPYVVHTLNLELKKIYVAKNTKRNEVANVKHNWITRVVDDVSFVRNIILNHSMRLTIFNHLLPLKFPATTETCFRFILVMILDLNF</sequence>
<gene>
    <name evidence="1" type="ORF">KK1_032630</name>
</gene>
<dbReference type="OMA" id="CKSIGMI"/>
<organism evidence="1 2">
    <name type="scientific">Cajanus cajan</name>
    <name type="common">Pigeon pea</name>
    <name type="synonym">Cajanus indicus</name>
    <dbReference type="NCBI Taxonomy" id="3821"/>
    <lineage>
        <taxon>Eukaryota</taxon>
        <taxon>Viridiplantae</taxon>
        <taxon>Streptophyta</taxon>
        <taxon>Embryophyta</taxon>
        <taxon>Tracheophyta</taxon>
        <taxon>Spermatophyta</taxon>
        <taxon>Magnoliopsida</taxon>
        <taxon>eudicotyledons</taxon>
        <taxon>Gunneridae</taxon>
        <taxon>Pentapetalae</taxon>
        <taxon>rosids</taxon>
        <taxon>fabids</taxon>
        <taxon>Fabales</taxon>
        <taxon>Fabaceae</taxon>
        <taxon>Papilionoideae</taxon>
        <taxon>50 kb inversion clade</taxon>
        <taxon>NPAAA clade</taxon>
        <taxon>indigoferoid/millettioid clade</taxon>
        <taxon>Phaseoleae</taxon>
        <taxon>Cajanus</taxon>
    </lineage>
</organism>
<accession>A0A151RTD6</accession>
<evidence type="ECO:0000313" key="1">
    <source>
        <dbReference type="EMBL" id="KYP45812.1"/>
    </source>
</evidence>
<evidence type="ECO:0008006" key="3">
    <source>
        <dbReference type="Google" id="ProtNLM"/>
    </source>
</evidence>
<name>A0A151RTD6_CAJCA</name>
<dbReference type="AlphaFoldDB" id="A0A151RTD6"/>
<reference evidence="1" key="1">
    <citation type="journal article" date="2012" name="Nat. Biotechnol.">
        <title>Draft genome sequence of pigeonpea (Cajanus cajan), an orphan legume crop of resource-poor farmers.</title>
        <authorList>
            <person name="Varshney R.K."/>
            <person name="Chen W."/>
            <person name="Li Y."/>
            <person name="Bharti A.K."/>
            <person name="Saxena R.K."/>
            <person name="Schlueter J.A."/>
            <person name="Donoghue M.T."/>
            <person name="Azam S."/>
            <person name="Fan G."/>
            <person name="Whaley A.M."/>
            <person name="Farmer A.D."/>
            <person name="Sheridan J."/>
            <person name="Iwata A."/>
            <person name="Tuteja R."/>
            <person name="Penmetsa R.V."/>
            <person name="Wu W."/>
            <person name="Upadhyaya H.D."/>
            <person name="Yang S.P."/>
            <person name="Shah T."/>
            <person name="Saxena K.B."/>
            <person name="Michael T."/>
            <person name="McCombie W.R."/>
            <person name="Yang B."/>
            <person name="Zhang G."/>
            <person name="Yang H."/>
            <person name="Wang J."/>
            <person name="Spillane C."/>
            <person name="Cook D.R."/>
            <person name="May G.D."/>
            <person name="Xu X."/>
            <person name="Jackson S.A."/>
        </authorList>
    </citation>
    <scope>NUCLEOTIDE SEQUENCE [LARGE SCALE GENOMIC DNA]</scope>
</reference>
<dbReference type="Proteomes" id="UP000075243">
    <property type="component" value="Unassembled WGS sequence"/>
</dbReference>
<dbReference type="Gramene" id="C.cajan_30908.t">
    <property type="protein sequence ID" value="C.cajan_30908.t.cds1"/>
    <property type="gene ID" value="C.cajan_30908"/>
</dbReference>
<feature type="non-terminal residue" evidence="1">
    <location>
        <position position="1"/>
    </location>
</feature>
<evidence type="ECO:0000313" key="2">
    <source>
        <dbReference type="Proteomes" id="UP000075243"/>
    </source>
</evidence>
<protein>
    <recommendedName>
        <fullName evidence="3">DUF659 domain-containing protein</fullName>
    </recommendedName>
</protein>
<dbReference type="EMBL" id="KQ483578">
    <property type="protein sequence ID" value="KYP45812.1"/>
    <property type="molecule type" value="Genomic_DNA"/>
</dbReference>
<keyword evidence="2" id="KW-1185">Reference proteome</keyword>
<proteinExistence type="predicted"/>